<dbReference type="InterPro" id="IPR053160">
    <property type="entry name" value="MFS_DHA3_Transporter"/>
</dbReference>
<accession>A0A0U1QRQ4</accession>
<name>A0A0U1QRQ4_9BACL</name>
<dbReference type="Pfam" id="PF07690">
    <property type="entry name" value="MFS_1"/>
    <property type="match status" value="1"/>
</dbReference>
<comment type="subcellular location">
    <subcellularLocation>
        <location evidence="1">Cell membrane</location>
        <topology evidence="1">Multi-pass membrane protein</topology>
    </subcellularLocation>
</comment>
<protein>
    <recommendedName>
        <fullName evidence="7">Major facilitator superfamily (MFS) profile domain-containing protein</fullName>
    </recommendedName>
</protein>
<sequence>MFVRSFNHNIRYNYIYNFCSFFGVTALWVLYLTHRGMSLVEVGLLESIFHVSSFLFEVPSGALADRLSYRAVLMLGRVCAMISSIILIFSHDFLWFAVGFIISAWSYNLNSGTTDALVYESLRCLNQEKRYIKVSANVNALYELADTLGIFVAGWFVTAYFEGVYWIQIAISMLAILSVLMMREPRKSQRKEEKVTSYFAILKNAALFLKENGQLRFLMLFFALFEGVAATYYFYFQSLVDGYGFKGYQISLLMIASAVFQIIGAKISPQIERWAGQANLILYFSALLCGLLILSFVNQLPLLIGCFITLNTLVSVSQPIFSNYFNALIPSSSRATLLSVSSMLFSVAMIVLFPLSGWLIERLRFTVSFGAMGMVLSLVLVVLVIVMKRRAR</sequence>
<keyword evidence="2" id="KW-0813">Transport</keyword>
<dbReference type="Gene3D" id="1.20.1250.20">
    <property type="entry name" value="MFS general substrate transporter like domains"/>
    <property type="match status" value="1"/>
</dbReference>
<feature type="domain" description="Major facilitator superfamily (MFS) profile" evidence="7">
    <location>
        <begin position="1"/>
        <end position="391"/>
    </location>
</feature>
<dbReference type="PANTHER" id="PTHR23530:SF1">
    <property type="entry name" value="PERMEASE, MAJOR FACILITATOR SUPERFAMILY-RELATED"/>
    <property type="match status" value="1"/>
</dbReference>
<reference evidence="8 9" key="1">
    <citation type="journal article" date="2011" name="J. Bacteriol.">
        <title>Draft genome sequence of Sporolactobacillus inulinus strain CASD, an efficient D-lactic acid-producing bacterium with high-concentration lactate tolerance capability.</title>
        <authorList>
            <person name="Yu B."/>
            <person name="Su F."/>
            <person name="Wang L."/>
            <person name="Xu K."/>
            <person name="Zhao B."/>
            <person name="Xu P."/>
        </authorList>
    </citation>
    <scope>NUCLEOTIDE SEQUENCE [LARGE SCALE GENOMIC DNA]</scope>
    <source>
        <strain evidence="8 9">CASD</strain>
    </source>
</reference>
<evidence type="ECO:0000256" key="1">
    <source>
        <dbReference type="ARBA" id="ARBA00004651"/>
    </source>
</evidence>
<evidence type="ECO:0000259" key="7">
    <source>
        <dbReference type="PROSITE" id="PS50850"/>
    </source>
</evidence>
<evidence type="ECO:0000256" key="6">
    <source>
        <dbReference type="SAM" id="Phobius"/>
    </source>
</evidence>
<dbReference type="OrthoDB" id="9816124at2"/>
<evidence type="ECO:0000256" key="4">
    <source>
        <dbReference type="ARBA" id="ARBA00022989"/>
    </source>
</evidence>
<dbReference type="InterPro" id="IPR011701">
    <property type="entry name" value="MFS"/>
</dbReference>
<dbReference type="PROSITE" id="PS50850">
    <property type="entry name" value="MFS"/>
    <property type="match status" value="1"/>
</dbReference>
<dbReference type="RefSeq" id="WP_010024914.1">
    <property type="nucleotide sequence ID" value="NZ_AFVQ02000034.1"/>
</dbReference>
<evidence type="ECO:0000256" key="2">
    <source>
        <dbReference type="ARBA" id="ARBA00022448"/>
    </source>
</evidence>
<dbReference type="SUPFAM" id="SSF103473">
    <property type="entry name" value="MFS general substrate transporter"/>
    <property type="match status" value="1"/>
</dbReference>
<dbReference type="PANTHER" id="PTHR23530">
    <property type="entry name" value="TRANSPORT PROTEIN-RELATED"/>
    <property type="match status" value="1"/>
</dbReference>
<feature type="transmembrane region" description="Helical" evidence="6">
    <location>
        <begin position="302"/>
        <end position="325"/>
    </location>
</feature>
<evidence type="ECO:0000256" key="5">
    <source>
        <dbReference type="ARBA" id="ARBA00023136"/>
    </source>
</evidence>
<comment type="caution">
    <text evidence="8">The sequence shown here is derived from an EMBL/GenBank/DDBJ whole genome shotgun (WGS) entry which is preliminary data.</text>
</comment>
<feature type="transmembrane region" description="Helical" evidence="6">
    <location>
        <begin position="95"/>
        <end position="119"/>
    </location>
</feature>
<feature type="transmembrane region" description="Helical" evidence="6">
    <location>
        <begin position="337"/>
        <end position="360"/>
    </location>
</feature>
<gene>
    <name evidence="8" type="ORF">SINU_02580</name>
</gene>
<dbReference type="GO" id="GO:0005886">
    <property type="term" value="C:plasma membrane"/>
    <property type="evidence" value="ECO:0007669"/>
    <property type="project" value="UniProtKB-SubCell"/>
</dbReference>
<keyword evidence="9" id="KW-1185">Reference proteome</keyword>
<feature type="transmembrane region" description="Helical" evidence="6">
    <location>
        <begin position="37"/>
        <end position="56"/>
    </location>
</feature>
<dbReference type="AlphaFoldDB" id="A0A0U1QRQ4"/>
<feature type="transmembrane region" description="Helical" evidence="6">
    <location>
        <begin position="12"/>
        <end position="31"/>
    </location>
</feature>
<feature type="transmembrane region" description="Helical" evidence="6">
    <location>
        <begin position="217"/>
        <end position="236"/>
    </location>
</feature>
<feature type="transmembrane region" description="Helical" evidence="6">
    <location>
        <begin position="366"/>
        <end position="386"/>
    </location>
</feature>
<dbReference type="GO" id="GO:0022857">
    <property type="term" value="F:transmembrane transporter activity"/>
    <property type="evidence" value="ECO:0007669"/>
    <property type="project" value="InterPro"/>
</dbReference>
<keyword evidence="4 6" id="KW-1133">Transmembrane helix</keyword>
<evidence type="ECO:0000313" key="9">
    <source>
        <dbReference type="Proteomes" id="UP000035553"/>
    </source>
</evidence>
<dbReference type="InterPro" id="IPR036259">
    <property type="entry name" value="MFS_trans_sf"/>
</dbReference>
<feature type="transmembrane region" description="Helical" evidence="6">
    <location>
        <begin position="280"/>
        <end position="296"/>
    </location>
</feature>
<feature type="transmembrane region" description="Helical" evidence="6">
    <location>
        <begin position="248"/>
        <end position="268"/>
    </location>
</feature>
<organism evidence="8 9">
    <name type="scientific">Sporolactobacillus inulinus CASD</name>
    <dbReference type="NCBI Taxonomy" id="1069536"/>
    <lineage>
        <taxon>Bacteria</taxon>
        <taxon>Bacillati</taxon>
        <taxon>Bacillota</taxon>
        <taxon>Bacilli</taxon>
        <taxon>Bacillales</taxon>
        <taxon>Sporolactobacillaceae</taxon>
        <taxon>Sporolactobacillus</taxon>
    </lineage>
</organism>
<keyword evidence="5 6" id="KW-0472">Membrane</keyword>
<dbReference type="InterPro" id="IPR020846">
    <property type="entry name" value="MFS_dom"/>
</dbReference>
<evidence type="ECO:0000313" key="8">
    <source>
        <dbReference type="EMBL" id="KLI03483.1"/>
    </source>
</evidence>
<dbReference type="STRING" id="1069536.SINU_02580"/>
<dbReference type="EMBL" id="AFVQ02000034">
    <property type="protein sequence ID" value="KLI03483.1"/>
    <property type="molecule type" value="Genomic_DNA"/>
</dbReference>
<proteinExistence type="predicted"/>
<dbReference type="Proteomes" id="UP000035553">
    <property type="component" value="Unassembled WGS sequence"/>
</dbReference>
<keyword evidence="3 6" id="KW-0812">Transmembrane</keyword>
<evidence type="ECO:0000256" key="3">
    <source>
        <dbReference type="ARBA" id="ARBA00022692"/>
    </source>
</evidence>
<feature type="transmembrane region" description="Helical" evidence="6">
    <location>
        <begin position="163"/>
        <end position="182"/>
    </location>
</feature>